<protein>
    <recommendedName>
        <fullName evidence="5">Succinate dehydrogenase cytochrome b556 subunit</fullName>
    </recommendedName>
</protein>
<name>A0ABV2EIM3_9CAUL</name>
<feature type="transmembrane region" description="Helical" evidence="13">
    <location>
        <begin position="104"/>
        <end position="126"/>
    </location>
</feature>
<evidence type="ECO:0000256" key="9">
    <source>
        <dbReference type="ARBA" id="ARBA00022989"/>
    </source>
</evidence>
<evidence type="ECO:0000313" key="14">
    <source>
        <dbReference type="EMBL" id="MET3526827.1"/>
    </source>
</evidence>
<evidence type="ECO:0000256" key="5">
    <source>
        <dbReference type="ARBA" id="ARBA00020076"/>
    </source>
</evidence>
<organism evidence="14 15">
    <name type="scientific">Phenylobacterium koreense</name>
    <dbReference type="NCBI Taxonomy" id="266125"/>
    <lineage>
        <taxon>Bacteria</taxon>
        <taxon>Pseudomonadati</taxon>
        <taxon>Pseudomonadota</taxon>
        <taxon>Alphaproteobacteria</taxon>
        <taxon>Caulobacterales</taxon>
        <taxon>Caulobacteraceae</taxon>
        <taxon>Phenylobacterium</taxon>
    </lineage>
</organism>
<proteinExistence type="inferred from homology"/>
<evidence type="ECO:0000313" key="15">
    <source>
        <dbReference type="Proteomes" id="UP001549110"/>
    </source>
</evidence>
<evidence type="ECO:0000256" key="12">
    <source>
        <dbReference type="ARBA" id="ARBA00025912"/>
    </source>
</evidence>
<dbReference type="PIRSF" id="PIRSF000178">
    <property type="entry name" value="SDH_cyt_b560"/>
    <property type="match status" value="1"/>
</dbReference>
<evidence type="ECO:0000256" key="2">
    <source>
        <dbReference type="ARBA" id="ARBA00004050"/>
    </source>
</evidence>
<comment type="subunit">
    <text evidence="12">Part of an enzyme complex containing four subunits: a flavoprotein, an iron-sulfur protein, plus two membrane-anchoring proteins, SdhC and SdhD. The complex can form homotrimers.</text>
</comment>
<dbReference type="NCBIfam" id="TIGR02970">
    <property type="entry name" value="succ_dehyd_cytB"/>
    <property type="match status" value="1"/>
</dbReference>
<comment type="function">
    <text evidence="2">Membrane-anchoring subunit of succinate dehydrogenase (SDH).</text>
</comment>
<dbReference type="PANTHER" id="PTHR10978">
    <property type="entry name" value="SUCCINATE DEHYDROGENASE CYTOCHROME B560 SUBUNIT"/>
    <property type="match status" value="1"/>
</dbReference>
<dbReference type="RefSeq" id="WP_331932627.1">
    <property type="nucleotide sequence ID" value="NZ_JBEPLU010000001.1"/>
</dbReference>
<evidence type="ECO:0000256" key="4">
    <source>
        <dbReference type="ARBA" id="ARBA00007244"/>
    </source>
</evidence>
<evidence type="ECO:0000256" key="13">
    <source>
        <dbReference type="SAM" id="Phobius"/>
    </source>
</evidence>
<feature type="transmembrane region" description="Helical" evidence="13">
    <location>
        <begin position="27"/>
        <end position="50"/>
    </location>
</feature>
<evidence type="ECO:0000256" key="11">
    <source>
        <dbReference type="ARBA" id="ARBA00023136"/>
    </source>
</evidence>
<keyword evidence="9 13" id="KW-1133">Transmembrane helix</keyword>
<evidence type="ECO:0000256" key="1">
    <source>
        <dbReference type="ARBA" id="ARBA00001971"/>
    </source>
</evidence>
<keyword evidence="7 13" id="KW-0812">Transmembrane</keyword>
<dbReference type="InterPro" id="IPR014314">
    <property type="entry name" value="Succ_DH_cytb556"/>
</dbReference>
<dbReference type="Gene3D" id="1.20.1300.10">
    <property type="entry name" value="Fumarate reductase/succinate dehydrogenase, transmembrane subunit"/>
    <property type="match status" value="1"/>
</dbReference>
<evidence type="ECO:0000256" key="3">
    <source>
        <dbReference type="ARBA" id="ARBA00004370"/>
    </source>
</evidence>
<sequence>MTFAPRERPLSPHTTIWRWHATMATSILHRVTGCALYGGGLILALWALALASGPEAYATFKAVLGSFPGKIVMFGLTLSVFYHLAKGVQHLIWDLGHGYKVQTATMGAIVCIAFSIAATIVVWIIAAMTGAL</sequence>
<comment type="similarity">
    <text evidence="4">Belongs to the cytochrome b560 family.</text>
</comment>
<gene>
    <name evidence="14" type="ORF">ABID41_001922</name>
</gene>
<dbReference type="EMBL" id="JBEPLU010000001">
    <property type="protein sequence ID" value="MET3526827.1"/>
    <property type="molecule type" value="Genomic_DNA"/>
</dbReference>
<keyword evidence="15" id="KW-1185">Reference proteome</keyword>
<evidence type="ECO:0000256" key="10">
    <source>
        <dbReference type="ARBA" id="ARBA00023004"/>
    </source>
</evidence>
<evidence type="ECO:0000256" key="8">
    <source>
        <dbReference type="ARBA" id="ARBA00022723"/>
    </source>
</evidence>
<evidence type="ECO:0000256" key="7">
    <source>
        <dbReference type="ARBA" id="ARBA00022692"/>
    </source>
</evidence>
<comment type="subcellular location">
    <subcellularLocation>
        <location evidence="3">Membrane</location>
    </subcellularLocation>
</comment>
<dbReference type="Pfam" id="PF01127">
    <property type="entry name" value="Sdh_cyt"/>
    <property type="match status" value="1"/>
</dbReference>
<reference evidence="14 15" key="1">
    <citation type="submission" date="2024-06" db="EMBL/GenBank/DDBJ databases">
        <title>Genomic Encyclopedia of Type Strains, Phase IV (KMG-IV): sequencing the most valuable type-strain genomes for metagenomic binning, comparative biology and taxonomic classification.</title>
        <authorList>
            <person name="Goeker M."/>
        </authorList>
    </citation>
    <scope>NUCLEOTIDE SEQUENCE [LARGE SCALE GENOMIC DNA]</scope>
    <source>
        <strain evidence="14 15">DSM 17809</strain>
    </source>
</reference>
<evidence type="ECO:0000256" key="6">
    <source>
        <dbReference type="ARBA" id="ARBA00022617"/>
    </source>
</evidence>
<comment type="caution">
    <text evidence="14">The sequence shown here is derived from an EMBL/GenBank/DDBJ whole genome shotgun (WGS) entry which is preliminary data.</text>
</comment>
<feature type="transmembrane region" description="Helical" evidence="13">
    <location>
        <begin position="62"/>
        <end position="84"/>
    </location>
</feature>
<keyword evidence="8" id="KW-0479">Metal-binding</keyword>
<comment type="cofactor">
    <cofactor evidence="1">
        <name>heme</name>
        <dbReference type="ChEBI" id="CHEBI:30413"/>
    </cofactor>
</comment>
<keyword evidence="11 13" id="KW-0472">Membrane</keyword>
<keyword evidence="6" id="KW-0349">Heme</keyword>
<accession>A0ABV2EIM3</accession>
<dbReference type="InterPro" id="IPR034804">
    <property type="entry name" value="SQR/QFR_C/D"/>
</dbReference>
<dbReference type="InterPro" id="IPR000701">
    <property type="entry name" value="SuccDH_FuR_B_TM-su"/>
</dbReference>
<keyword evidence="10" id="KW-0408">Iron</keyword>
<dbReference type="CDD" id="cd03499">
    <property type="entry name" value="SQR_TypeC_SdhC"/>
    <property type="match status" value="1"/>
</dbReference>
<dbReference type="SUPFAM" id="SSF81343">
    <property type="entry name" value="Fumarate reductase respiratory complex transmembrane subunits"/>
    <property type="match status" value="1"/>
</dbReference>
<dbReference type="PANTHER" id="PTHR10978:SF5">
    <property type="entry name" value="SUCCINATE DEHYDROGENASE CYTOCHROME B560 SUBUNIT, MITOCHONDRIAL"/>
    <property type="match status" value="1"/>
</dbReference>
<dbReference type="Proteomes" id="UP001549110">
    <property type="component" value="Unassembled WGS sequence"/>
</dbReference>